<dbReference type="GO" id="GO:0003677">
    <property type="term" value="F:DNA binding"/>
    <property type="evidence" value="ECO:0007669"/>
    <property type="project" value="UniProtKB-KW"/>
</dbReference>
<accession>A0A6I3S053</accession>
<dbReference type="Pfam" id="PF22022">
    <property type="entry name" value="Phage_int_M"/>
    <property type="match status" value="1"/>
</dbReference>
<feature type="compositionally biased region" description="Basic and acidic residues" evidence="5">
    <location>
        <begin position="85"/>
        <end position="106"/>
    </location>
</feature>
<dbReference type="Pfam" id="PF00589">
    <property type="entry name" value="Phage_integrase"/>
    <property type="match status" value="1"/>
</dbReference>
<dbReference type="InterPro" id="IPR010998">
    <property type="entry name" value="Integrase_recombinase_N"/>
</dbReference>
<comment type="caution">
    <text evidence="8">The sequence shown here is derived from an EMBL/GenBank/DDBJ whole genome shotgun (WGS) entry which is preliminary data.</text>
</comment>
<dbReference type="CDD" id="cd00801">
    <property type="entry name" value="INT_P4_C"/>
    <property type="match status" value="1"/>
</dbReference>
<dbReference type="InterPro" id="IPR002104">
    <property type="entry name" value="Integrase_catalytic"/>
</dbReference>
<dbReference type="PANTHER" id="PTHR30629">
    <property type="entry name" value="PROPHAGE INTEGRASE"/>
    <property type="match status" value="1"/>
</dbReference>
<dbReference type="GO" id="GO:0015074">
    <property type="term" value="P:DNA integration"/>
    <property type="evidence" value="ECO:0007669"/>
    <property type="project" value="UniProtKB-KW"/>
</dbReference>
<protein>
    <submittedName>
        <fullName evidence="8">Tyrosine-type recombinase/integrase</fullName>
    </submittedName>
</protein>
<dbReference type="InterPro" id="IPR011010">
    <property type="entry name" value="DNA_brk_join_enz"/>
</dbReference>
<evidence type="ECO:0000256" key="2">
    <source>
        <dbReference type="ARBA" id="ARBA00022908"/>
    </source>
</evidence>
<dbReference type="InterPro" id="IPR053876">
    <property type="entry name" value="Phage_int_M"/>
</dbReference>
<feature type="domain" description="Phage integrase central" evidence="7">
    <location>
        <begin position="111"/>
        <end position="205"/>
    </location>
</feature>
<dbReference type="Gene3D" id="1.10.443.10">
    <property type="entry name" value="Intergrase catalytic core"/>
    <property type="match status" value="1"/>
</dbReference>
<reference evidence="8 9" key="1">
    <citation type="journal article" date="2019" name="Nat. Med.">
        <title>A library of human gut bacterial isolates paired with longitudinal multiomics data enables mechanistic microbiome research.</title>
        <authorList>
            <person name="Poyet M."/>
            <person name="Groussin M."/>
            <person name="Gibbons S.M."/>
            <person name="Avila-Pacheco J."/>
            <person name="Jiang X."/>
            <person name="Kearney S.M."/>
            <person name="Perrotta A.R."/>
            <person name="Berdy B."/>
            <person name="Zhao S."/>
            <person name="Lieberman T.D."/>
            <person name="Swanson P.K."/>
            <person name="Smith M."/>
            <person name="Roesemann S."/>
            <person name="Alexander J.E."/>
            <person name="Rich S.A."/>
            <person name="Livny J."/>
            <person name="Vlamakis H."/>
            <person name="Clish C."/>
            <person name="Bullock K."/>
            <person name="Deik A."/>
            <person name="Scott J."/>
            <person name="Pierce K.A."/>
            <person name="Xavier R.J."/>
            <person name="Alm E.J."/>
        </authorList>
    </citation>
    <scope>NUCLEOTIDE SEQUENCE [LARGE SCALE GENOMIC DNA]</scope>
    <source>
        <strain evidence="8 9">BIOML-A2</strain>
    </source>
</reference>
<dbReference type="InterPro" id="IPR013762">
    <property type="entry name" value="Integrase-like_cat_sf"/>
</dbReference>
<keyword evidence="3" id="KW-0238">DNA-binding</keyword>
<proteinExistence type="inferred from homology"/>
<keyword evidence="4" id="KW-0233">DNA recombination</keyword>
<dbReference type="SUPFAM" id="SSF56349">
    <property type="entry name" value="DNA breaking-rejoining enzymes"/>
    <property type="match status" value="1"/>
</dbReference>
<organism evidence="8 9">
    <name type="scientific">Parasutterella excrementihominis</name>
    <dbReference type="NCBI Taxonomy" id="487175"/>
    <lineage>
        <taxon>Bacteria</taxon>
        <taxon>Pseudomonadati</taxon>
        <taxon>Pseudomonadota</taxon>
        <taxon>Betaproteobacteria</taxon>
        <taxon>Burkholderiales</taxon>
        <taxon>Sutterellaceae</taxon>
        <taxon>Parasutterella</taxon>
    </lineage>
</organism>
<dbReference type="Proteomes" id="UP000462362">
    <property type="component" value="Unassembled WGS sequence"/>
</dbReference>
<gene>
    <name evidence="8" type="ORF">GMD42_09195</name>
</gene>
<dbReference type="PANTHER" id="PTHR30629:SF2">
    <property type="entry name" value="PROPHAGE INTEGRASE INTS-RELATED"/>
    <property type="match status" value="1"/>
</dbReference>
<evidence type="ECO:0000256" key="5">
    <source>
        <dbReference type="SAM" id="MobiDB-lite"/>
    </source>
</evidence>
<sequence>MPRIKKALTVKEVNALPDGRHAVGGVKGLTVEKRDGKITRYRLRYSKGGSERVTTYLSTYTLSEVRKKAAADLALYESGTSPQEVRAKKKEEKAAEEREAEKRAESERMTFSHCAKGFISLYAQTVSKSANKARLVALAKHLAPVLGDKPIDAIMVQDVAAALEPIWVSKPNAAQKAYTLAHQVFNYAIAKELTELKSNPADLNGPLGVLLKPLARPPKENYPSLPFADIQAFIRDLLATPSASAYALFFAILTASRNSEVRLAEWKEFDLDNGVWTIPEEHQKTKDKAFERNRTKVLSAQAIDFLKHLPRIGPLVFIKRQDVGLNEPLSDMAMTGVIKALHEKKIQKDGLGWIDPNSIKRETGEKRRVTPHGFRATFRSWVESEEWKNYPKAQEAAERMLLHEKKDNLNGAYRRYGYDPEQKEVAQAWADYCLKGIDLSDYSPWRRCE</sequence>
<dbReference type="Gene3D" id="1.10.150.130">
    <property type="match status" value="1"/>
</dbReference>
<evidence type="ECO:0000256" key="4">
    <source>
        <dbReference type="ARBA" id="ARBA00023172"/>
    </source>
</evidence>
<evidence type="ECO:0000256" key="3">
    <source>
        <dbReference type="ARBA" id="ARBA00023125"/>
    </source>
</evidence>
<feature type="domain" description="Tyr recombinase" evidence="6">
    <location>
        <begin position="244"/>
        <end position="385"/>
    </location>
</feature>
<evidence type="ECO:0000259" key="6">
    <source>
        <dbReference type="Pfam" id="PF00589"/>
    </source>
</evidence>
<dbReference type="RefSeq" id="WP_155165207.1">
    <property type="nucleotide sequence ID" value="NZ_DBGEHT010000039.1"/>
</dbReference>
<feature type="region of interest" description="Disordered" evidence="5">
    <location>
        <begin position="81"/>
        <end position="106"/>
    </location>
</feature>
<dbReference type="GO" id="GO:0006310">
    <property type="term" value="P:DNA recombination"/>
    <property type="evidence" value="ECO:0007669"/>
    <property type="project" value="UniProtKB-KW"/>
</dbReference>
<dbReference type="InterPro" id="IPR038488">
    <property type="entry name" value="Integrase_DNA-bd_sf"/>
</dbReference>
<dbReference type="EMBL" id="WNCL01000029">
    <property type="protein sequence ID" value="MTU43790.1"/>
    <property type="molecule type" value="Genomic_DNA"/>
</dbReference>
<dbReference type="Gene3D" id="3.30.160.390">
    <property type="entry name" value="Integrase, DNA-binding domain"/>
    <property type="match status" value="1"/>
</dbReference>
<evidence type="ECO:0000313" key="8">
    <source>
        <dbReference type="EMBL" id="MTU43790.1"/>
    </source>
</evidence>
<keyword evidence="2" id="KW-0229">DNA integration</keyword>
<evidence type="ECO:0000313" key="9">
    <source>
        <dbReference type="Proteomes" id="UP000462362"/>
    </source>
</evidence>
<dbReference type="InterPro" id="IPR050808">
    <property type="entry name" value="Phage_Integrase"/>
</dbReference>
<dbReference type="AlphaFoldDB" id="A0A6I3S053"/>
<evidence type="ECO:0000259" key="7">
    <source>
        <dbReference type="Pfam" id="PF22022"/>
    </source>
</evidence>
<name>A0A6I3S053_9BURK</name>
<evidence type="ECO:0000256" key="1">
    <source>
        <dbReference type="ARBA" id="ARBA00008857"/>
    </source>
</evidence>
<comment type="similarity">
    <text evidence="1">Belongs to the 'phage' integrase family.</text>
</comment>